<evidence type="ECO:0000313" key="1">
    <source>
        <dbReference type="EMBL" id="CAF3316972.1"/>
    </source>
</evidence>
<reference evidence="1" key="1">
    <citation type="submission" date="2021-02" db="EMBL/GenBank/DDBJ databases">
        <authorList>
            <person name="Nowell W R."/>
        </authorList>
    </citation>
    <scope>NUCLEOTIDE SEQUENCE</scope>
</reference>
<proteinExistence type="predicted"/>
<dbReference type="Proteomes" id="UP000663838">
    <property type="component" value="Unassembled WGS sequence"/>
</dbReference>
<evidence type="ECO:0000313" key="3">
    <source>
        <dbReference type="Proteomes" id="UP000663865"/>
    </source>
</evidence>
<accession>A0A817TG80</accession>
<dbReference type="EMBL" id="CAJNYV010000004">
    <property type="protein sequence ID" value="CAF3316972.1"/>
    <property type="molecule type" value="Genomic_DNA"/>
</dbReference>
<name>A0A817TG80_9BILA</name>
<sequence length="234" mass="27672">MKINAVLCRFIAVSCRFQWPFRRRDDPPGLDGCYCKRIQVCPIRLDYLSDISLSLVYIYFNQFEQIIKDIFYRVQFLRISTEDDIEYLDGNRWEQLILSYMAHLRVFHMNHSNSILCNDTIPLSFDILVKQFTSSFWIERQCSFTHQNDWIGSITIEICFQWIHINAITCSSHQEINFNSVNHIHICYTQALNNCVNYFPNVTDLTLDDKFDTSITTSLNRIISLSRITKLSNH</sequence>
<gene>
    <name evidence="1" type="ORF">KIK155_LOCUS119</name>
    <name evidence="2" type="ORF">TOA249_LOCUS17542</name>
</gene>
<protein>
    <submittedName>
        <fullName evidence="1">Uncharacterized protein</fullName>
    </submittedName>
</protein>
<comment type="caution">
    <text evidence="1">The sequence shown here is derived from an EMBL/GenBank/DDBJ whole genome shotgun (WGS) entry which is preliminary data.</text>
</comment>
<dbReference type="Proteomes" id="UP000663865">
    <property type="component" value="Unassembled WGS sequence"/>
</dbReference>
<organism evidence="1 3">
    <name type="scientific">Rotaria socialis</name>
    <dbReference type="NCBI Taxonomy" id="392032"/>
    <lineage>
        <taxon>Eukaryota</taxon>
        <taxon>Metazoa</taxon>
        <taxon>Spiralia</taxon>
        <taxon>Gnathifera</taxon>
        <taxon>Rotifera</taxon>
        <taxon>Eurotatoria</taxon>
        <taxon>Bdelloidea</taxon>
        <taxon>Philodinida</taxon>
        <taxon>Philodinidae</taxon>
        <taxon>Rotaria</taxon>
    </lineage>
</organism>
<evidence type="ECO:0000313" key="2">
    <source>
        <dbReference type="EMBL" id="CAF4709077.1"/>
    </source>
</evidence>
<dbReference type="AlphaFoldDB" id="A0A817TG80"/>
<dbReference type="EMBL" id="CAJOBS010001255">
    <property type="protein sequence ID" value="CAF4709077.1"/>
    <property type="molecule type" value="Genomic_DNA"/>
</dbReference>